<accession>A0A0E9TMP8</accession>
<proteinExistence type="predicted"/>
<sequence>MSTEKQKTNRLALTHVFMNKQALILLLISIRGALGNLLEVFACET</sequence>
<evidence type="ECO:0000313" key="1">
    <source>
        <dbReference type="EMBL" id="JAH54866.1"/>
    </source>
</evidence>
<reference evidence="1" key="2">
    <citation type="journal article" date="2015" name="Fish Shellfish Immunol.">
        <title>Early steps in the European eel (Anguilla anguilla)-Vibrio vulnificus interaction in the gills: Role of the RtxA13 toxin.</title>
        <authorList>
            <person name="Callol A."/>
            <person name="Pajuelo D."/>
            <person name="Ebbesson L."/>
            <person name="Teles M."/>
            <person name="MacKenzie S."/>
            <person name="Amaro C."/>
        </authorList>
    </citation>
    <scope>NUCLEOTIDE SEQUENCE</scope>
</reference>
<dbReference type="AlphaFoldDB" id="A0A0E9TMP8"/>
<organism evidence="1">
    <name type="scientific">Anguilla anguilla</name>
    <name type="common">European freshwater eel</name>
    <name type="synonym">Muraena anguilla</name>
    <dbReference type="NCBI Taxonomy" id="7936"/>
    <lineage>
        <taxon>Eukaryota</taxon>
        <taxon>Metazoa</taxon>
        <taxon>Chordata</taxon>
        <taxon>Craniata</taxon>
        <taxon>Vertebrata</taxon>
        <taxon>Euteleostomi</taxon>
        <taxon>Actinopterygii</taxon>
        <taxon>Neopterygii</taxon>
        <taxon>Teleostei</taxon>
        <taxon>Anguilliformes</taxon>
        <taxon>Anguillidae</taxon>
        <taxon>Anguilla</taxon>
    </lineage>
</organism>
<protein>
    <submittedName>
        <fullName evidence="1">Uncharacterized protein</fullName>
    </submittedName>
</protein>
<name>A0A0E9TMP8_ANGAN</name>
<dbReference type="EMBL" id="GBXM01053711">
    <property type="protein sequence ID" value="JAH54866.1"/>
    <property type="molecule type" value="Transcribed_RNA"/>
</dbReference>
<reference evidence="1" key="1">
    <citation type="submission" date="2014-11" db="EMBL/GenBank/DDBJ databases">
        <authorList>
            <person name="Amaro Gonzalez C."/>
        </authorList>
    </citation>
    <scope>NUCLEOTIDE SEQUENCE</scope>
</reference>